<dbReference type="EMBL" id="GL379868">
    <property type="protein sequence ID" value="EGT58419.1"/>
    <property type="molecule type" value="Genomic_DNA"/>
</dbReference>
<sequence>MPIFELIIPHLGSQKFVLKNKDTKERQIVVDLFSTRFVIVEEKNGENSKLTMTVAPKQDYFFEIKDKGPPENKEYHQLEGILQIMVSEDQQESEITTYDFLPRRFLVTDPKSDSYRKIRDAIEGVNPVDYGIPEGGELDKLIVLEPFPYVKPKTKTINWYTSNCDKRVLKKIRIQKTRTTTDSEEEKKEPNPSPKKAPSTTPEDSTNSTSEILPKPEKPIVPKKETKSVTGMTTLDEVTPPSKSLKLADVVFSDRPPKPSGETDKKSKISTSVEKEPPKEEKQVEKGKTRKLDDVVFTDKPKGPNVLTVKGPIRKSPMKEQGKKDKKTKKKKCVIS</sequence>
<evidence type="ECO:0000256" key="1">
    <source>
        <dbReference type="SAM" id="MobiDB-lite"/>
    </source>
</evidence>
<keyword evidence="3" id="KW-1185">Reference proteome</keyword>
<proteinExistence type="predicted"/>
<dbReference type="Proteomes" id="UP000008068">
    <property type="component" value="Unassembled WGS sequence"/>
</dbReference>
<dbReference type="AlphaFoldDB" id="G0NDK1"/>
<protein>
    <submittedName>
        <fullName evidence="2">Uncharacterized protein</fullName>
    </submittedName>
</protein>
<organism evidence="3">
    <name type="scientific">Caenorhabditis brenneri</name>
    <name type="common">Nematode worm</name>
    <dbReference type="NCBI Taxonomy" id="135651"/>
    <lineage>
        <taxon>Eukaryota</taxon>
        <taxon>Metazoa</taxon>
        <taxon>Ecdysozoa</taxon>
        <taxon>Nematoda</taxon>
        <taxon>Chromadorea</taxon>
        <taxon>Rhabditida</taxon>
        <taxon>Rhabditina</taxon>
        <taxon>Rhabditomorpha</taxon>
        <taxon>Rhabditoidea</taxon>
        <taxon>Rhabditidae</taxon>
        <taxon>Peloderinae</taxon>
        <taxon>Caenorhabditis</taxon>
    </lineage>
</organism>
<accession>G0NDK1</accession>
<feature type="region of interest" description="Disordered" evidence="1">
    <location>
        <begin position="171"/>
        <end position="336"/>
    </location>
</feature>
<feature type="compositionally biased region" description="Basic and acidic residues" evidence="1">
    <location>
        <begin position="214"/>
        <end position="227"/>
    </location>
</feature>
<dbReference type="eggNOG" id="ENOG502TK04">
    <property type="taxonomic scope" value="Eukaryota"/>
</dbReference>
<evidence type="ECO:0000313" key="3">
    <source>
        <dbReference type="Proteomes" id="UP000008068"/>
    </source>
</evidence>
<reference evidence="3" key="1">
    <citation type="submission" date="2011-07" db="EMBL/GenBank/DDBJ databases">
        <authorList>
            <consortium name="Caenorhabditis brenneri Sequencing and Analysis Consortium"/>
            <person name="Wilson R.K."/>
        </authorList>
    </citation>
    <scope>NUCLEOTIDE SEQUENCE [LARGE SCALE GENOMIC DNA]</scope>
    <source>
        <strain evidence="3">PB2801</strain>
    </source>
</reference>
<feature type="compositionally biased region" description="Basic residues" evidence="1">
    <location>
        <begin position="324"/>
        <end position="336"/>
    </location>
</feature>
<feature type="compositionally biased region" description="Polar residues" evidence="1">
    <location>
        <begin position="200"/>
        <end position="210"/>
    </location>
</feature>
<gene>
    <name evidence="2" type="ORF">CAEBREN_09477</name>
</gene>
<evidence type="ECO:0000313" key="2">
    <source>
        <dbReference type="EMBL" id="EGT58419.1"/>
    </source>
</evidence>
<name>G0NDK1_CAEBE</name>
<dbReference type="HOGENOM" id="CLU_826985_0_0_1"/>
<dbReference type="InParanoid" id="G0NDK1"/>
<feature type="compositionally biased region" description="Basic and acidic residues" evidence="1">
    <location>
        <begin position="255"/>
        <end position="302"/>
    </location>
</feature>
<feature type="compositionally biased region" description="Basic and acidic residues" evidence="1">
    <location>
        <begin position="179"/>
        <end position="190"/>
    </location>
</feature>
<dbReference type="STRING" id="135651.G0NDK1"/>